<dbReference type="RefSeq" id="WP_057982080.1">
    <property type="nucleotide sequence ID" value="NZ_JAGGKH010000009.1"/>
</dbReference>
<accession>A0A177ZK29</accession>
<dbReference type="GO" id="GO:0005886">
    <property type="term" value="C:plasma membrane"/>
    <property type="evidence" value="ECO:0007669"/>
    <property type="project" value="TreeGrafter"/>
</dbReference>
<dbReference type="Proteomes" id="UP000077881">
    <property type="component" value="Unassembled WGS sequence"/>
</dbReference>
<comment type="caution">
    <text evidence="2">The sequence shown here is derived from an EMBL/GenBank/DDBJ whole genome shotgun (WGS) entry which is preliminary data.</text>
</comment>
<proteinExistence type="predicted"/>
<dbReference type="PANTHER" id="PTHR39966:SF1">
    <property type="entry name" value="HEMERYTHRIN-LIKE DOMAIN-CONTAINING PROTEIN"/>
    <property type="match status" value="1"/>
</dbReference>
<dbReference type="OrthoDB" id="9792554at2"/>
<dbReference type="PATRIC" id="fig|217031.6.peg.3536"/>
<dbReference type="STRING" id="217031.ABB05_16350"/>
<gene>
    <name evidence="2" type="ORF">ABB05_16350</name>
</gene>
<name>A0A177ZK29_9BACI</name>
<evidence type="ECO:0000313" key="2">
    <source>
        <dbReference type="EMBL" id="OAK68134.1"/>
    </source>
</evidence>
<dbReference type="AlphaFoldDB" id="A0A177ZK29"/>
<protein>
    <submittedName>
        <fullName evidence="2">Cation-binding protein</fullName>
    </submittedName>
</protein>
<reference evidence="2 3" key="1">
    <citation type="submission" date="2015-05" db="EMBL/GenBank/DDBJ databases">
        <title>Comparison of genome.</title>
        <authorList>
            <person name="Zheng Z."/>
            <person name="Sun M."/>
        </authorList>
    </citation>
    <scope>NUCLEOTIDE SEQUENCE [LARGE SCALE GENOMIC DNA]</scope>
    <source>
        <strain evidence="2 3">G25-74</strain>
    </source>
</reference>
<organism evidence="2 3">
    <name type="scientific">Lederbergia galactosidilytica</name>
    <dbReference type="NCBI Taxonomy" id="217031"/>
    <lineage>
        <taxon>Bacteria</taxon>
        <taxon>Bacillati</taxon>
        <taxon>Bacillota</taxon>
        <taxon>Bacilli</taxon>
        <taxon>Bacillales</taxon>
        <taxon>Bacillaceae</taxon>
        <taxon>Lederbergia</taxon>
    </lineage>
</organism>
<feature type="domain" description="Hemerythrin-like" evidence="1">
    <location>
        <begin position="13"/>
        <end position="153"/>
    </location>
</feature>
<dbReference type="EMBL" id="LDJR01000057">
    <property type="protein sequence ID" value="OAK68134.1"/>
    <property type="molecule type" value="Genomic_DNA"/>
</dbReference>
<evidence type="ECO:0000313" key="3">
    <source>
        <dbReference type="Proteomes" id="UP000077881"/>
    </source>
</evidence>
<dbReference type="PANTHER" id="PTHR39966">
    <property type="entry name" value="BLL2471 PROTEIN-RELATED"/>
    <property type="match status" value="1"/>
</dbReference>
<dbReference type="InterPro" id="IPR012312">
    <property type="entry name" value="Hemerythrin-like"/>
</dbReference>
<sequence length="174" mass="20688">MAGETLRFKLPAIRILENEHQYLSFLMADWHAIVLNIENNQYEEEEARKEFKRLRQLIVEFIEPFKSHTEKEEQFFFPLLGQYIGYEQGPILSIEEEHREIDAYIGHFLHHTLHGMDSLPIEKMKELVRDVGEAFETITVHFIKEETVLFPMAEKVMKAVDEDHLYEQLNTIII</sequence>
<evidence type="ECO:0000259" key="1">
    <source>
        <dbReference type="Pfam" id="PF01814"/>
    </source>
</evidence>
<dbReference type="Pfam" id="PF01814">
    <property type="entry name" value="Hemerythrin"/>
    <property type="match status" value="1"/>
</dbReference>
<dbReference type="Gene3D" id="1.20.120.520">
    <property type="entry name" value="nmb1532 protein domain like"/>
    <property type="match status" value="1"/>
</dbReference>
<keyword evidence="3" id="KW-1185">Reference proteome</keyword>